<keyword evidence="2" id="KW-0472">Membrane</keyword>
<accession>A0A8J7VX84</accession>
<dbReference type="Gene3D" id="3.30.70.1070">
    <property type="entry name" value="Sporulation related repeat"/>
    <property type="match status" value="1"/>
</dbReference>
<gene>
    <name evidence="4" type="ORF">KCX82_00650</name>
</gene>
<keyword evidence="2" id="KW-1133">Transmembrane helix</keyword>
<protein>
    <submittedName>
        <fullName evidence="4">SPOR domain-containing protein</fullName>
    </submittedName>
</protein>
<dbReference type="InterPro" id="IPR007730">
    <property type="entry name" value="SPOR-like_dom"/>
</dbReference>
<dbReference type="Proteomes" id="UP000675664">
    <property type="component" value="Unassembled WGS sequence"/>
</dbReference>
<evidence type="ECO:0000313" key="4">
    <source>
        <dbReference type="EMBL" id="MBR0596376.1"/>
    </source>
</evidence>
<evidence type="ECO:0000313" key="5">
    <source>
        <dbReference type="Proteomes" id="UP000675664"/>
    </source>
</evidence>
<evidence type="ECO:0000259" key="3">
    <source>
        <dbReference type="PROSITE" id="PS51724"/>
    </source>
</evidence>
<evidence type="ECO:0000256" key="2">
    <source>
        <dbReference type="SAM" id="Phobius"/>
    </source>
</evidence>
<feature type="domain" description="SPOR" evidence="3">
    <location>
        <begin position="105"/>
        <end position="183"/>
    </location>
</feature>
<reference evidence="4" key="2">
    <citation type="submission" date="2021-04" db="EMBL/GenBank/DDBJ databases">
        <authorList>
            <person name="Liu J."/>
        </authorList>
    </citation>
    <scope>NUCLEOTIDE SEQUENCE</scope>
    <source>
        <strain evidence="4">BAD-6</strain>
    </source>
</reference>
<dbReference type="AlphaFoldDB" id="A0A8J7VX84"/>
<dbReference type="Pfam" id="PF05036">
    <property type="entry name" value="SPOR"/>
    <property type="match status" value="1"/>
</dbReference>
<dbReference type="EMBL" id="JAGSND010000001">
    <property type="protein sequence ID" value="MBR0596376.1"/>
    <property type="molecule type" value="Genomic_DNA"/>
</dbReference>
<keyword evidence="2" id="KW-0812">Transmembrane</keyword>
<feature type="transmembrane region" description="Helical" evidence="2">
    <location>
        <begin position="12"/>
        <end position="33"/>
    </location>
</feature>
<evidence type="ECO:0000256" key="1">
    <source>
        <dbReference type="SAM" id="MobiDB-lite"/>
    </source>
</evidence>
<comment type="caution">
    <text evidence="4">The sequence shown here is derived from an EMBL/GenBank/DDBJ whole genome shotgun (WGS) entry which is preliminary data.</text>
</comment>
<dbReference type="InterPro" id="IPR036680">
    <property type="entry name" value="SPOR-like_sf"/>
</dbReference>
<dbReference type="RefSeq" id="WP_227016510.1">
    <property type="nucleotide sequence ID" value="NZ_JAGSND010000001.1"/>
</dbReference>
<feature type="region of interest" description="Disordered" evidence="1">
    <location>
        <begin position="86"/>
        <end position="108"/>
    </location>
</feature>
<keyword evidence="5" id="KW-1185">Reference proteome</keyword>
<dbReference type="PROSITE" id="PS51724">
    <property type="entry name" value="SPOR"/>
    <property type="match status" value="1"/>
</dbReference>
<reference evidence="4" key="1">
    <citation type="submission" date="2021-04" db="EMBL/GenBank/DDBJ databases">
        <title>Sinoanaerobacter chloroacetimidivorans sp. nov., an obligate anaerobic bacterium isolated from anaerobic sludge.</title>
        <authorList>
            <person name="Bao Y."/>
        </authorList>
    </citation>
    <scope>NUCLEOTIDE SEQUENCE</scope>
    <source>
        <strain evidence="4">BAD-6</strain>
    </source>
</reference>
<sequence>MGRYNRYPRYRSNGMGFSVFILFIILAVAAGYVGTKYVIYPYFLDSSIPMEDANDNPQKVDETTTDSGVDVVASLPSIVIDQQDIKDTTTDTAVEPEGTPTSSQTMGKGPYSVQFGSFTTKAAAEALCAELSQKGIYAYSYESNGSHKVLGLPYSDKEKAKEAAAIVSATVTDVFVVDLSSLI</sequence>
<name>A0A8J7VX84_9FIRM</name>
<organism evidence="4 5">
    <name type="scientific">Sinanaerobacter chloroacetimidivorans</name>
    <dbReference type="NCBI Taxonomy" id="2818044"/>
    <lineage>
        <taxon>Bacteria</taxon>
        <taxon>Bacillati</taxon>
        <taxon>Bacillota</taxon>
        <taxon>Clostridia</taxon>
        <taxon>Peptostreptococcales</taxon>
        <taxon>Anaerovoracaceae</taxon>
        <taxon>Sinanaerobacter</taxon>
    </lineage>
</organism>
<dbReference type="GO" id="GO:0042834">
    <property type="term" value="F:peptidoglycan binding"/>
    <property type="evidence" value="ECO:0007669"/>
    <property type="project" value="InterPro"/>
</dbReference>
<dbReference type="SUPFAM" id="SSF110997">
    <property type="entry name" value="Sporulation related repeat"/>
    <property type="match status" value="1"/>
</dbReference>
<proteinExistence type="predicted"/>